<feature type="domain" description="Ferritin-like diiron" evidence="7">
    <location>
        <begin position="19"/>
        <end position="165"/>
    </location>
</feature>
<evidence type="ECO:0000256" key="5">
    <source>
        <dbReference type="PIRSR" id="PIRSR601519-1"/>
    </source>
</evidence>
<dbReference type="InterPro" id="IPR009040">
    <property type="entry name" value="Ferritin-like_diiron"/>
</dbReference>
<dbReference type="EMBL" id="CAKKLH010000314">
    <property type="protein sequence ID" value="CAH0111409.1"/>
    <property type="molecule type" value="Genomic_DNA"/>
</dbReference>
<dbReference type="EC" id="1.16.3.1" evidence="6"/>
<dbReference type="GO" id="GO:0006826">
    <property type="term" value="P:iron ion transport"/>
    <property type="evidence" value="ECO:0007669"/>
    <property type="project" value="InterPro"/>
</dbReference>
<dbReference type="GO" id="GO:0004322">
    <property type="term" value="F:ferroxidase activity"/>
    <property type="evidence" value="ECO:0007669"/>
    <property type="project" value="UniProtKB-EC"/>
</dbReference>
<evidence type="ECO:0000256" key="6">
    <source>
        <dbReference type="RuleBase" id="RU361145"/>
    </source>
</evidence>
<comment type="caution">
    <text evidence="8">The sequence shown here is derived from an EMBL/GenBank/DDBJ whole genome shotgun (WGS) entry which is preliminary data.</text>
</comment>
<comment type="catalytic activity">
    <reaction evidence="6">
        <text>4 Fe(2+) + O2 + 4 H(+) = 4 Fe(3+) + 2 H2O</text>
        <dbReference type="Rhea" id="RHEA:11148"/>
        <dbReference type="ChEBI" id="CHEBI:15377"/>
        <dbReference type="ChEBI" id="CHEBI:15378"/>
        <dbReference type="ChEBI" id="CHEBI:15379"/>
        <dbReference type="ChEBI" id="CHEBI:29033"/>
        <dbReference type="ChEBI" id="CHEBI:29034"/>
        <dbReference type="EC" id="1.16.3.1"/>
    </reaction>
</comment>
<sequence length="179" mass="20716">MTTARHLVLSSIINAKCRQNYHEESEAFVNQQINVELKAYYQYLALSAFYNRDDVALRGFSQFFKKIAEEENEHAQKLIKYQNFRGGRAVFNDVSTPAEHEWASPQAAIEFALNLEKKSLLDLHAMGSNHNDPHLCHYLEEEFLKEPVESIYELAKHHTNLLRLGDGVGVFLYDKELRS</sequence>
<dbReference type="CDD" id="cd01056">
    <property type="entry name" value="Euk_Ferritin"/>
    <property type="match status" value="1"/>
</dbReference>
<dbReference type="PANTHER" id="PTHR11431:SF75">
    <property type="entry name" value="FERRITIN"/>
    <property type="match status" value="1"/>
</dbReference>
<keyword evidence="3 5" id="KW-0479">Metal-binding</keyword>
<accession>A0A8J2RXX1</accession>
<evidence type="ECO:0000313" key="9">
    <source>
        <dbReference type="Proteomes" id="UP000789390"/>
    </source>
</evidence>
<dbReference type="PANTHER" id="PTHR11431">
    <property type="entry name" value="FERRITIN"/>
    <property type="match status" value="1"/>
</dbReference>
<dbReference type="PROSITE" id="PS50905">
    <property type="entry name" value="FERRITIN_LIKE"/>
    <property type="match status" value="1"/>
</dbReference>
<keyword evidence="2 6" id="KW-0409">Iron storage</keyword>
<gene>
    <name evidence="8" type="ORF">DGAL_LOCUS15054</name>
</gene>
<dbReference type="InterPro" id="IPR009078">
    <property type="entry name" value="Ferritin-like_SF"/>
</dbReference>
<dbReference type="Proteomes" id="UP000789390">
    <property type="component" value="Unassembled WGS sequence"/>
</dbReference>
<feature type="binding site" evidence="5">
    <location>
        <position position="74"/>
    </location>
    <ligand>
        <name>Fe cation</name>
        <dbReference type="ChEBI" id="CHEBI:24875"/>
        <label>1</label>
    </ligand>
</feature>
<dbReference type="InterPro" id="IPR012347">
    <property type="entry name" value="Ferritin-like"/>
</dbReference>
<protein>
    <recommendedName>
        <fullName evidence="6">Ferritin</fullName>
        <ecNumber evidence="6">1.16.3.1</ecNumber>
    </recommendedName>
</protein>
<dbReference type="InterPro" id="IPR008331">
    <property type="entry name" value="Ferritin_DPS_dom"/>
</dbReference>
<organism evidence="8 9">
    <name type="scientific">Daphnia galeata</name>
    <dbReference type="NCBI Taxonomy" id="27404"/>
    <lineage>
        <taxon>Eukaryota</taxon>
        <taxon>Metazoa</taxon>
        <taxon>Ecdysozoa</taxon>
        <taxon>Arthropoda</taxon>
        <taxon>Crustacea</taxon>
        <taxon>Branchiopoda</taxon>
        <taxon>Diplostraca</taxon>
        <taxon>Cladocera</taxon>
        <taxon>Anomopoda</taxon>
        <taxon>Daphniidae</taxon>
        <taxon>Daphnia</taxon>
    </lineage>
</organism>
<dbReference type="SUPFAM" id="SSF47240">
    <property type="entry name" value="Ferritin-like"/>
    <property type="match status" value="1"/>
</dbReference>
<reference evidence="8" key="1">
    <citation type="submission" date="2021-11" db="EMBL/GenBank/DDBJ databases">
        <authorList>
            <person name="Schell T."/>
        </authorList>
    </citation>
    <scope>NUCLEOTIDE SEQUENCE</scope>
    <source>
        <strain evidence="8">M5</strain>
    </source>
</reference>
<keyword evidence="6" id="KW-0560">Oxidoreductase</keyword>
<evidence type="ECO:0000256" key="3">
    <source>
        <dbReference type="ARBA" id="ARBA00022723"/>
    </source>
</evidence>
<evidence type="ECO:0000259" key="7">
    <source>
        <dbReference type="PROSITE" id="PS50905"/>
    </source>
</evidence>
<feature type="binding site" evidence="5">
    <location>
        <position position="116"/>
    </location>
    <ligand>
        <name>Fe cation</name>
        <dbReference type="ChEBI" id="CHEBI:24875"/>
        <label>1</label>
    </ligand>
</feature>
<proteinExistence type="inferred from homology"/>
<evidence type="ECO:0000256" key="1">
    <source>
        <dbReference type="ARBA" id="ARBA00007513"/>
    </source>
</evidence>
<keyword evidence="4 5" id="KW-0408">Iron</keyword>
<comment type="similarity">
    <text evidence="1 6">Belongs to the ferritin family.</text>
</comment>
<keyword evidence="9" id="KW-1185">Reference proteome</keyword>
<evidence type="ECO:0000313" key="8">
    <source>
        <dbReference type="EMBL" id="CAH0111409.1"/>
    </source>
</evidence>
<dbReference type="FunFam" id="1.20.1260.10:FF:000002">
    <property type="entry name" value="Ferritin, mitochondrial"/>
    <property type="match status" value="1"/>
</dbReference>
<dbReference type="InterPro" id="IPR001519">
    <property type="entry name" value="Ferritin"/>
</dbReference>
<evidence type="ECO:0000256" key="2">
    <source>
        <dbReference type="ARBA" id="ARBA00022434"/>
    </source>
</evidence>
<dbReference type="OrthoDB" id="186462at2759"/>
<evidence type="ECO:0000256" key="4">
    <source>
        <dbReference type="ARBA" id="ARBA00023004"/>
    </source>
</evidence>
<feature type="binding site" evidence="5">
    <location>
        <position position="71"/>
    </location>
    <ligand>
        <name>Fe cation</name>
        <dbReference type="ChEBI" id="CHEBI:24875"/>
        <label>1</label>
    </ligand>
</feature>
<dbReference type="GO" id="GO:0006879">
    <property type="term" value="P:intracellular iron ion homeostasis"/>
    <property type="evidence" value="ECO:0007669"/>
    <property type="project" value="UniProtKB-KW"/>
</dbReference>
<feature type="binding site" evidence="5">
    <location>
        <position position="36"/>
    </location>
    <ligand>
        <name>Fe cation</name>
        <dbReference type="ChEBI" id="CHEBI:24875"/>
        <label>1</label>
    </ligand>
</feature>
<dbReference type="AlphaFoldDB" id="A0A8J2RXX1"/>
<dbReference type="GO" id="GO:0005737">
    <property type="term" value="C:cytoplasm"/>
    <property type="evidence" value="ECO:0007669"/>
    <property type="project" value="TreeGrafter"/>
</dbReference>
<dbReference type="Pfam" id="PF00210">
    <property type="entry name" value="Ferritin"/>
    <property type="match status" value="1"/>
</dbReference>
<name>A0A8J2RXX1_9CRUS</name>
<dbReference type="GO" id="GO:0008198">
    <property type="term" value="F:ferrous iron binding"/>
    <property type="evidence" value="ECO:0007669"/>
    <property type="project" value="TreeGrafter"/>
</dbReference>
<dbReference type="Gene3D" id="1.20.1260.10">
    <property type="match status" value="1"/>
</dbReference>
<dbReference type="GO" id="GO:0008199">
    <property type="term" value="F:ferric iron binding"/>
    <property type="evidence" value="ECO:0007669"/>
    <property type="project" value="InterPro"/>
</dbReference>
<comment type="function">
    <text evidence="6">Stores iron in a soluble, non-toxic, readily available form. Important for iron homeostasis. Iron is taken up in the ferrous form and deposited as ferric hydroxides after oxidation.</text>
</comment>